<name>A0A8S5TSW3_9CAUD</name>
<sequence>MARMNRQKKEITKNDRAVLDGLRYAFNHYPLKKRIVIAWRILRGKF</sequence>
<accession>A0A8S5TSW3</accession>
<organism evidence="1">
    <name type="scientific">Siphoviridae sp. ct8aS59</name>
    <dbReference type="NCBI Taxonomy" id="2825365"/>
    <lineage>
        <taxon>Viruses</taxon>
        <taxon>Duplodnaviria</taxon>
        <taxon>Heunggongvirae</taxon>
        <taxon>Uroviricota</taxon>
        <taxon>Caudoviricetes</taxon>
    </lineage>
</organism>
<dbReference type="EMBL" id="BK015922">
    <property type="protein sequence ID" value="DAF85297.1"/>
    <property type="molecule type" value="Genomic_DNA"/>
</dbReference>
<protein>
    <submittedName>
        <fullName evidence="1">Uncharacterized protein</fullName>
    </submittedName>
</protein>
<reference evidence="1" key="1">
    <citation type="journal article" date="2021" name="Proc. Natl. Acad. Sci. U.S.A.">
        <title>A Catalog of Tens of Thousands of Viruses from Human Metagenomes Reveals Hidden Associations with Chronic Diseases.</title>
        <authorList>
            <person name="Tisza M.J."/>
            <person name="Buck C.B."/>
        </authorList>
    </citation>
    <scope>NUCLEOTIDE SEQUENCE</scope>
    <source>
        <strain evidence="1">Ct8aS59</strain>
    </source>
</reference>
<evidence type="ECO:0000313" key="1">
    <source>
        <dbReference type="EMBL" id="DAF85297.1"/>
    </source>
</evidence>
<proteinExistence type="predicted"/>